<comment type="subcellular location">
    <subcellularLocation>
        <location evidence="1">Membrane</location>
        <topology evidence="1">Multi-pass membrane protein</topology>
    </subcellularLocation>
</comment>
<feature type="region of interest" description="Disordered" evidence="11">
    <location>
        <begin position="661"/>
        <end position="680"/>
    </location>
</feature>
<evidence type="ECO:0000256" key="7">
    <source>
        <dbReference type="ARBA" id="ARBA00022840"/>
    </source>
</evidence>
<dbReference type="InterPro" id="IPR005284">
    <property type="entry name" value="Pigment_permease/Abcg"/>
</dbReference>
<dbReference type="InterPro" id="IPR027417">
    <property type="entry name" value="P-loop_NTPase"/>
</dbReference>
<dbReference type="Pfam" id="PF00005">
    <property type="entry name" value="ABC_tran"/>
    <property type="match status" value="2"/>
</dbReference>
<keyword evidence="6" id="KW-0547">Nucleotide-binding</keyword>
<dbReference type="InterPro" id="IPR017871">
    <property type="entry name" value="ABC_transporter-like_CS"/>
</dbReference>
<dbReference type="Proteomes" id="UP000695000">
    <property type="component" value="Unplaced"/>
</dbReference>
<evidence type="ECO:0000256" key="9">
    <source>
        <dbReference type="ARBA" id="ARBA00023136"/>
    </source>
</evidence>
<comment type="similarity">
    <text evidence="2">Belongs to the ABC transporter superfamily. ABCG family. Eye pigment precursor importer (TC 3.A.1.204) subfamily.</text>
</comment>
<evidence type="ECO:0000256" key="4">
    <source>
        <dbReference type="ARBA" id="ARBA00022474"/>
    </source>
</evidence>
<feature type="transmembrane region" description="Helical" evidence="12">
    <location>
        <begin position="417"/>
        <end position="442"/>
    </location>
</feature>
<keyword evidence="7" id="KW-0067">ATP-binding</keyword>
<keyword evidence="3" id="KW-0813">Transport</keyword>
<dbReference type="CDD" id="cd03213">
    <property type="entry name" value="ABCG_EPDR"/>
    <property type="match status" value="1"/>
</dbReference>
<evidence type="ECO:0000256" key="6">
    <source>
        <dbReference type="ARBA" id="ARBA00022741"/>
    </source>
</evidence>
<protein>
    <recommendedName>
        <fullName evidence="10">Protein white</fullName>
    </recommendedName>
</protein>
<feature type="transmembrane region" description="Helical" evidence="12">
    <location>
        <begin position="490"/>
        <end position="514"/>
    </location>
</feature>
<proteinExistence type="inferred from homology"/>
<gene>
    <name evidence="15" type="primary">LOC108565085</name>
</gene>
<feature type="transmembrane region" description="Helical" evidence="12">
    <location>
        <begin position="535"/>
        <end position="552"/>
    </location>
</feature>
<dbReference type="InterPro" id="IPR003439">
    <property type="entry name" value="ABC_transporter-like_ATP-bd"/>
</dbReference>
<evidence type="ECO:0000256" key="1">
    <source>
        <dbReference type="ARBA" id="ARBA00004141"/>
    </source>
</evidence>
<feature type="transmembrane region" description="Helical" evidence="12">
    <location>
        <begin position="386"/>
        <end position="405"/>
    </location>
</feature>
<feature type="transmembrane region" description="Helical" evidence="12">
    <location>
        <begin position="1300"/>
        <end position="1319"/>
    </location>
</feature>
<dbReference type="GeneID" id="108565085"/>
<dbReference type="PROSITE" id="PS50893">
    <property type="entry name" value="ABC_TRANSPORTER_2"/>
    <property type="match status" value="2"/>
</dbReference>
<dbReference type="Gene3D" id="3.40.50.300">
    <property type="entry name" value="P-loop containing nucleotide triphosphate hydrolases"/>
    <property type="match status" value="2"/>
</dbReference>
<dbReference type="PANTHER" id="PTHR48041">
    <property type="entry name" value="ABC TRANSPORTER G FAMILY MEMBER 28"/>
    <property type="match status" value="1"/>
</dbReference>
<dbReference type="InterPro" id="IPR003593">
    <property type="entry name" value="AAA+_ATPase"/>
</dbReference>
<dbReference type="InterPro" id="IPR050352">
    <property type="entry name" value="ABCG_transporters"/>
</dbReference>
<evidence type="ECO:0000256" key="3">
    <source>
        <dbReference type="ARBA" id="ARBA00022448"/>
    </source>
</evidence>
<evidence type="ECO:0000256" key="12">
    <source>
        <dbReference type="SAM" id="Phobius"/>
    </source>
</evidence>
<organism evidence="14 15">
    <name type="scientific">Nicrophorus vespilloides</name>
    <name type="common">Boreal carrion beetle</name>
    <dbReference type="NCBI Taxonomy" id="110193"/>
    <lineage>
        <taxon>Eukaryota</taxon>
        <taxon>Metazoa</taxon>
        <taxon>Ecdysozoa</taxon>
        <taxon>Arthropoda</taxon>
        <taxon>Hexapoda</taxon>
        <taxon>Insecta</taxon>
        <taxon>Pterygota</taxon>
        <taxon>Neoptera</taxon>
        <taxon>Endopterygota</taxon>
        <taxon>Coleoptera</taxon>
        <taxon>Polyphaga</taxon>
        <taxon>Staphyliniformia</taxon>
        <taxon>Silphidae</taxon>
        <taxon>Nicrophorinae</taxon>
        <taxon>Nicrophorus</taxon>
    </lineage>
</organism>
<feature type="transmembrane region" description="Helical" evidence="12">
    <location>
        <begin position="1145"/>
        <end position="1171"/>
    </location>
</feature>
<dbReference type="PROSITE" id="PS00211">
    <property type="entry name" value="ABC_TRANSPORTER_1"/>
    <property type="match status" value="2"/>
</dbReference>
<feature type="transmembrane region" description="Helical" evidence="12">
    <location>
        <begin position="1214"/>
        <end position="1233"/>
    </location>
</feature>
<evidence type="ECO:0000313" key="15">
    <source>
        <dbReference type="RefSeq" id="XP_017779856.1"/>
    </source>
</evidence>
<reference evidence="15" key="1">
    <citation type="submission" date="2025-08" db="UniProtKB">
        <authorList>
            <consortium name="RefSeq"/>
        </authorList>
    </citation>
    <scope>IDENTIFICATION</scope>
    <source>
        <tissue evidence="15">Whole Larva</tissue>
    </source>
</reference>
<feature type="compositionally biased region" description="Low complexity" evidence="11">
    <location>
        <begin position="661"/>
        <end position="679"/>
    </location>
</feature>
<dbReference type="PANTHER" id="PTHR48041:SF129">
    <property type="entry name" value="PROTEIN WHITE"/>
    <property type="match status" value="1"/>
</dbReference>
<keyword evidence="14" id="KW-1185">Reference proteome</keyword>
<feature type="transmembrane region" description="Helical" evidence="12">
    <location>
        <begin position="1177"/>
        <end position="1202"/>
    </location>
</feature>
<keyword evidence="9 12" id="KW-0472">Membrane</keyword>
<dbReference type="Pfam" id="PF19055">
    <property type="entry name" value="ABC2_membrane_7"/>
    <property type="match status" value="2"/>
</dbReference>
<feature type="domain" description="ABC transporter" evidence="13">
    <location>
        <begin position="729"/>
        <end position="975"/>
    </location>
</feature>
<dbReference type="RefSeq" id="XP_017779856.1">
    <property type="nucleotide sequence ID" value="XM_017924367.1"/>
</dbReference>
<dbReference type="NCBIfam" id="TIGR00955">
    <property type="entry name" value="3a01204"/>
    <property type="match status" value="1"/>
</dbReference>
<evidence type="ECO:0000256" key="10">
    <source>
        <dbReference type="ARBA" id="ARBA00039188"/>
    </source>
</evidence>
<keyword evidence="4" id="KW-0608">Pigment</keyword>
<evidence type="ECO:0000256" key="11">
    <source>
        <dbReference type="SAM" id="MobiDB-lite"/>
    </source>
</evidence>
<evidence type="ECO:0000256" key="2">
    <source>
        <dbReference type="ARBA" id="ARBA00005814"/>
    </source>
</evidence>
<evidence type="ECO:0000256" key="5">
    <source>
        <dbReference type="ARBA" id="ARBA00022692"/>
    </source>
</evidence>
<evidence type="ECO:0000256" key="8">
    <source>
        <dbReference type="ARBA" id="ARBA00022989"/>
    </source>
</evidence>
<dbReference type="InterPro" id="IPR043926">
    <property type="entry name" value="ABCG_dom"/>
</dbReference>
<feature type="transmembrane region" description="Helical" evidence="12">
    <location>
        <begin position="463"/>
        <end position="484"/>
    </location>
</feature>
<accession>A0ABM1MZ56</accession>
<name>A0ABM1MZ56_NICVS</name>
<dbReference type="InterPro" id="IPR013525">
    <property type="entry name" value="ABC2_TM"/>
</dbReference>
<feature type="transmembrane region" description="Helical" evidence="12">
    <location>
        <begin position="610"/>
        <end position="630"/>
    </location>
</feature>
<dbReference type="SUPFAM" id="SSF52540">
    <property type="entry name" value="P-loop containing nucleoside triphosphate hydrolases"/>
    <property type="match status" value="2"/>
</dbReference>
<evidence type="ECO:0000313" key="14">
    <source>
        <dbReference type="Proteomes" id="UP000695000"/>
    </source>
</evidence>
<keyword evidence="5 12" id="KW-0812">Transmembrane</keyword>
<sequence length="1325" mass="149000">MSRETQPLLESSYKIRKDEENYGSGRSESEKITYVWSDLNVFVSVKDKKESLFGKSTETRKHILQNVSGIARPGELLAILGASGAGKTTLLNALTFRSSSKMIISGFRSANGVPMARSALTSQSVYVQQEDLFFPNLTVREHLIFHALVRMDREIPYKARIKRVEQVIKELSLTKCADTHIGLGAGLSGGEKKRLAFASEVLTDPSLMFCDEPTSGLDSFMASNVVQVLKDLAKTGKTIICTIHQPSSDLYSMFDKVLLMAEGRVAFMGTPIEANQFFQSLNAPCPHNYNPADYYIQLLAVTPEEEESCRQAITMICDAFEGSEFGQKMVQESQQIVNVDEDYRFWAGLEGAENPYKASWFAQFRAVSWRCWLNVVKEPIYIRVRLLQTILSAFIIGFLFFGQTATEAGVMNINGAMFIFITSLTFQNIYAVVSVFCAEYPIFLREHLNGMYRTDVYFICKTLSEVPIFTLIPVFYVSVCYYMIGLNPEVSRFLIAISVVALVSNVSISFGYLVSCLTDSVSMALSIGPPINIPLLLFGGFFLNVKSIPVYFEWLSFFSWFRFGYESLMINQWDGIEHINCTQGAVSCPQSGEIVLKIYNFSKDNLVTDIVMLFALTIIFKLLAYSALLFKTLRRVCITLGFITEKYIHTRITDTLKTMSSSGRTSLASSSSSSFTSTSRGNGEIDLDVLKRTIKQDDHELVERKHTPTHFNRSYDRWSPHEEGATIAWRDLNVFVRDRKGDPVSIKTIISGVTGAIKPGSLVALMGSSGSGKSTLMSALAYRTSKDLIVEGDILINGRAIGDYMRHMSGFMHQEDLFVGSLTVYEHMEFMARMKLDRRVSRREREEKIDDILRKLGLARLRNTRIGLSGEKKVLSGGEKKRLAFAAELITDPQILFCDEPTTGLDSYSAQKLVEMMNDLAAKGKTIVCTIHQPSSQLFAMFSQLILLEDGRIAYMGSASSADDFFNSMGYGRPANYNPADFFVRTLAPVPGSEEASRMAVKRISNNFSLSDHAKEVDVIVQYEFHMGAAIQHSNFDFRANFKEIFCWTRFALITRRLLTDTFRNPATLYLRLIQSAAISFMVGMCYIGTDPLTQNGIQSLQGTLAIIVCENTFPAMYGVLAEFPEGLPLFMREYKSGMYNTGTYYAAKVISMLPVLMVEPILFLLILYYLCGLRNTLYSVVICCLTSALIMNTACSCGLLFSNAFESVASAMLWLIPFDYILMITSGFYMNLESISVYLSWTKNLSWLMYGMEAMTIIQWENVNNITCEHSDPRLPCVSNGEQVLKQYGFSEDHLIRDLVGMIVLCLSFHTLSYLFLLRKIRKY</sequence>
<dbReference type="Pfam" id="PF01061">
    <property type="entry name" value="ABC2_membrane"/>
    <property type="match status" value="2"/>
</dbReference>
<evidence type="ECO:0000259" key="13">
    <source>
        <dbReference type="PROSITE" id="PS50893"/>
    </source>
</evidence>
<keyword evidence="8 12" id="KW-1133">Transmembrane helix</keyword>
<feature type="domain" description="ABC transporter" evidence="13">
    <location>
        <begin position="43"/>
        <end position="287"/>
    </location>
</feature>
<dbReference type="SMART" id="SM00382">
    <property type="entry name" value="AAA"/>
    <property type="match status" value="2"/>
</dbReference>